<evidence type="ECO:0000313" key="2">
    <source>
        <dbReference type="Proteomes" id="UP001151760"/>
    </source>
</evidence>
<dbReference type="InterPro" id="IPR035985">
    <property type="entry name" value="Ubiquitin-activating_enz"/>
</dbReference>
<comment type="caution">
    <text evidence="1">The sequence shown here is derived from an EMBL/GenBank/DDBJ whole genome shotgun (WGS) entry which is preliminary data.</text>
</comment>
<dbReference type="SUPFAM" id="SSF69572">
    <property type="entry name" value="Activating enzymes of the ubiquitin-like proteins"/>
    <property type="match status" value="1"/>
</dbReference>
<reference evidence="1" key="1">
    <citation type="journal article" date="2022" name="Int. J. Mol. Sci.">
        <title>Draft Genome of Tanacetum Coccineum: Genomic Comparison of Closely Related Tanacetum-Family Plants.</title>
        <authorList>
            <person name="Yamashiro T."/>
            <person name="Shiraishi A."/>
            <person name="Nakayama K."/>
            <person name="Satake H."/>
        </authorList>
    </citation>
    <scope>NUCLEOTIDE SEQUENCE</scope>
</reference>
<reference evidence="1" key="2">
    <citation type="submission" date="2022-01" db="EMBL/GenBank/DDBJ databases">
        <authorList>
            <person name="Yamashiro T."/>
            <person name="Shiraishi A."/>
            <person name="Satake H."/>
            <person name="Nakayama K."/>
        </authorList>
    </citation>
    <scope>NUCLEOTIDE SEQUENCE</scope>
</reference>
<sequence length="84" mass="9199">MAFSSRLLFTMKNVAVGFYILLRAVDLFAANYNTFPGQFDGAMDEEISRLKTTAIGLLSDLGYNGSTLIEGLINEMCRYGAADC</sequence>
<keyword evidence="2" id="KW-1185">Reference proteome</keyword>
<gene>
    <name evidence="1" type="ORF">Tco_0657135</name>
</gene>
<proteinExistence type="predicted"/>
<dbReference type="Gene3D" id="3.40.50.720">
    <property type="entry name" value="NAD(P)-binding Rossmann-like Domain"/>
    <property type="match status" value="1"/>
</dbReference>
<protein>
    <submittedName>
        <fullName evidence="1">NEDD8-activating enzyme E1 regulatory subunit AXR1-like protein</fullName>
    </submittedName>
</protein>
<accession>A0ABQ4XAQ8</accession>
<organism evidence="1 2">
    <name type="scientific">Tanacetum coccineum</name>
    <dbReference type="NCBI Taxonomy" id="301880"/>
    <lineage>
        <taxon>Eukaryota</taxon>
        <taxon>Viridiplantae</taxon>
        <taxon>Streptophyta</taxon>
        <taxon>Embryophyta</taxon>
        <taxon>Tracheophyta</taxon>
        <taxon>Spermatophyta</taxon>
        <taxon>Magnoliopsida</taxon>
        <taxon>eudicotyledons</taxon>
        <taxon>Gunneridae</taxon>
        <taxon>Pentapetalae</taxon>
        <taxon>asterids</taxon>
        <taxon>campanulids</taxon>
        <taxon>Asterales</taxon>
        <taxon>Asteraceae</taxon>
        <taxon>Asteroideae</taxon>
        <taxon>Anthemideae</taxon>
        <taxon>Anthemidinae</taxon>
        <taxon>Tanacetum</taxon>
    </lineage>
</organism>
<dbReference type="EMBL" id="BQNB010009354">
    <property type="protein sequence ID" value="GJS62351.1"/>
    <property type="molecule type" value="Genomic_DNA"/>
</dbReference>
<dbReference type="Proteomes" id="UP001151760">
    <property type="component" value="Unassembled WGS sequence"/>
</dbReference>
<name>A0ABQ4XAQ8_9ASTR</name>
<evidence type="ECO:0000313" key="1">
    <source>
        <dbReference type="EMBL" id="GJS62351.1"/>
    </source>
</evidence>